<gene>
    <name evidence="1" type="ORF">GUJ93_ZPchr0006g42197</name>
</gene>
<reference evidence="1" key="1">
    <citation type="journal article" date="2021" name="bioRxiv">
        <title>Whole Genome Assembly and Annotation of Northern Wild Rice, Zizania palustris L., Supports a Whole Genome Duplication in the Zizania Genus.</title>
        <authorList>
            <person name="Haas M."/>
            <person name="Kono T."/>
            <person name="Macchietto M."/>
            <person name="Millas R."/>
            <person name="McGilp L."/>
            <person name="Shao M."/>
            <person name="Duquette J."/>
            <person name="Hirsch C.N."/>
            <person name="Kimball J."/>
        </authorList>
    </citation>
    <scope>NUCLEOTIDE SEQUENCE</scope>
    <source>
        <tissue evidence="1">Fresh leaf tissue</tissue>
    </source>
</reference>
<evidence type="ECO:0000313" key="2">
    <source>
        <dbReference type="Proteomes" id="UP000729402"/>
    </source>
</evidence>
<reference evidence="1" key="2">
    <citation type="submission" date="2021-02" db="EMBL/GenBank/DDBJ databases">
        <authorList>
            <person name="Kimball J.A."/>
            <person name="Haas M.W."/>
            <person name="Macchietto M."/>
            <person name="Kono T."/>
            <person name="Duquette J."/>
            <person name="Shao M."/>
        </authorList>
    </citation>
    <scope>NUCLEOTIDE SEQUENCE</scope>
    <source>
        <tissue evidence="1">Fresh leaf tissue</tissue>
    </source>
</reference>
<sequence>MPLHAGAVQLQYFRPQLKEATADQADYSATACSASTSPAAAAMWEYHQLAHSAFQPSSSFPSYWSPYSGTTATALLPGSAFAADSSSSSTDVIRLPAGEHAGHGWSHDELSSGSATGYRENFLDLLASKTVTTPEMFEEIPAAAEHYATPASLTTKYEVAAGGGSPLFLGGSANTVLQVQEMNMMSAMPCYAEHHNQVKEGSNHDLATSPMAAFLQQISSSGTRSVGVHSSLHDYSALGGPPDKICREMDASPLA</sequence>
<comment type="caution">
    <text evidence="1">The sequence shown here is derived from an EMBL/GenBank/DDBJ whole genome shotgun (WGS) entry which is preliminary data.</text>
</comment>
<proteinExistence type="predicted"/>
<dbReference type="Proteomes" id="UP000729402">
    <property type="component" value="Unassembled WGS sequence"/>
</dbReference>
<dbReference type="AlphaFoldDB" id="A0A8J5S9H1"/>
<dbReference type="OrthoDB" id="663846at2759"/>
<accession>A0A8J5S9H1</accession>
<keyword evidence="2" id="KW-1185">Reference proteome</keyword>
<name>A0A8J5S9H1_ZIZPA</name>
<evidence type="ECO:0000313" key="1">
    <source>
        <dbReference type="EMBL" id="KAG8071786.1"/>
    </source>
</evidence>
<protein>
    <submittedName>
        <fullName evidence="1">Uncharacterized protein</fullName>
    </submittedName>
</protein>
<dbReference type="EMBL" id="JAAALK010000283">
    <property type="protein sequence ID" value="KAG8071786.1"/>
    <property type="molecule type" value="Genomic_DNA"/>
</dbReference>
<organism evidence="1 2">
    <name type="scientific">Zizania palustris</name>
    <name type="common">Northern wild rice</name>
    <dbReference type="NCBI Taxonomy" id="103762"/>
    <lineage>
        <taxon>Eukaryota</taxon>
        <taxon>Viridiplantae</taxon>
        <taxon>Streptophyta</taxon>
        <taxon>Embryophyta</taxon>
        <taxon>Tracheophyta</taxon>
        <taxon>Spermatophyta</taxon>
        <taxon>Magnoliopsida</taxon>
        <taxon>Liliopsida</taxon>
        <taxon>Poales</taxon>
        <taxon>Poaceae</taxon>
        <taxon>BOP clade</taxon>
        <taxon>Oryzoideae</taxon>
        <taxon>Oryzeae</taxon>
        <taxon>Zizaniinae</taxon>
        <taxon>Zizania</taxon>
    </lineage>
</organism>